<evidence type="ECO:0000259" key="3">
    <source>
        <dbReference type="Pfam" id="PF08338"/>
    </source>
</evidence>
<protein>
    <recommendedName>
        <fullName evidence="6">TIGR01777 family protein</fullName>
    </recommendedName>
</protein>
<dbReference type="PANTHER" id="PTHR11092:SF0">
    <property type="entry name" value="EPIMERASE FAMILY PROTEIN SDR39U1"/>
    <property type="match status" value="1"/>
</dbReference>
<dbReference type="Gene3D" id="3.40.50.720">
    <property type="entry name" value="NAD(P)-binding Rossmann-like Domain"/>
    <property type="match status" value="1"/>
</dbReference>
<evidence type="ECO:0000313" key="5">
    <source>
        <dbReference type="Proteomes" id="UP000559598"/>
    </source>
</evidence>
<dbReference type="RefSeq" id="WP_183183796.1">
    <property type="nucleotide sequence ID" value="NZ_BMNP01000004.1"/>
</dbReference>
<evidence type="ECO:0000259" key="2">
    <source>
        <dbReference type="Pfam" id="PF01370"/>
    </source>
</evidence>
<gene>
    <name evidence="4" type="ORF">GGR02_001209</name>
</gene>
<dbReference type="Pfam" id="PF08338">
    <property type="entry name" value="DUF1731"/>
    <property type="match status" value="1"/>
</dbReference>
<dbReference type="CDD" id="cd05242">
    <property type="entry name" value="SDR_a8"/>
    <property type="match status" value="1"/>
</dbReference>
<dbReference type="EMBL" id="JACIDE010000006">
    <property type="protein sequence ID" value="MBB4073447.1"/>
    <property type="molecule type" value="Genomic_DNA"/>
</dbReference>
<evidence type="ECO:0008006" key="6">
    <source>
        <dbReference type="Google" id="ProtNLM"/>
    </source>
</evidence>
<dbReference type="Proteomes" id="UP000559598">
    <property type="component" value="Unassembled WGS sequence"/>
</dbReference>
<evidence type="ECO:0000313" key="4">
    <source>
        <dbReference type="EMBL" id="MBB4073447.1"/>
    </source>
</evidence>
<dbReference type="NCBIfam" id="TIGR01777">
    <property type="entry name" value="yfcH"/>
    <property type="match status" value="1"/>
</dbReference>
<evidence type="ECO:0000256" key="1">
    <source>
        <dbReference type="ARBA" id="ARBA00009353"/>
    </source>
</evidence>
<dbReference type="InterPro" id="IPR013549">
    <property type="entry name" value="DUF1731"/>
</dbReference>
<feature type="domain" description="DUF1731" evidence="3">
    <location>
        <begin position="251"/>
        <end position="297"/>
    </location>
</feature>
<dbReference type="InterPro" id="IPR036291">
    <property type="entry name" value="NAD(P)-bd_dom_sf"/>
</dbReference>
<organism evidence="4 5">
    <name type="scientific">Anoxybacteroides voinovskiense</name>
    <dbReference type="NCBI Taxonomy" id="230470"/>
    <lineage>
        <taxon>Bacteria</taxon>
        <taxon>Bacillati</taxon>
        <taxon>Bacillota</taxon>
        <taxon>Bacilli</taxon>
        <taxon>Bacillales</taxon>
        <taxon>Anoxybacillaceae</taxon>
        <taxon>Anoxybacteroides</taxon>
    </lineage>
</organism>
<proteinExistence type="inferred from homology"/>
<comment type="similarity">
    <text evidence="1">Belongs to the NAD(P)-dependent epimerase/dehydratase family. SDR39U1 subfamily.</text>
</comment>
<dbReference type="InterPro" id="IPR010099">
    <property type="entry name" value="SDR39U1"/>
</dbReference>
<dbReference type="AlphaFoldDB" id="A0A840DT38"/>
<dbReference type="Pfam" id="PF01370">
    <property type="entry name" value="Epimerase"/>
    <property type="match status" value="1"/>
</dbReference>
<name>A0A840DT38_9BACL</name>
<accession>A0A840DT38</accession>
<feature type="domain" description="NAD-dependent epimerase/dehydratase" evidence="2">
    <location>
        <begin position="3"/>
        <end position="216"/>
    </location>
</feature>
<dbReference type="InterPro" id="IPR001509">
    <property type="entry name" value="Epimerase_deHydtase"/>
</dbReference>
<dbReference type="PANTHER" id="PTHR11092">
    <property type="entry name" value="SUGAR NUCLEOTIDE EPIMERASE RELATED"/>
    <property type="match status" value="1"/>
</dbReference>
<dbReference type="SUPFAM" id="SSF51735">
    <property type="entry name" value="NAD(P)-binding Rossmann-fold domains"/>
    <property type="match status" value="1"/>
</dbReference>
<reference evidence="4 5" key="1">
    <citation type="submission" date="2020-08" db="EMBL/GenBank/DDBJ databases">
        <title>Genomic Encyclopedia of Type Strains, Phase IV (KMG-IV): sequencing the most valuable type-strain genomes for metagenomic binning, comparative biology and taxonomic classification.</title>
        <authorList>
            <person name="Goeker M."/>
        </authorList>
    </citation>
    <scope>NUCLEOTIDE SEQUENCE [LARGE SCALE GENOMIC DNA]</scope>
    <source>
        <strain evidence="4 5">DSM 17075</strain>
    </source>
</reference>
<keyword evidence="5" id="KW-1185">Reference proteome</keyword>
<sequence length="301" mass="33522">MNIAIAGGTGFVGKAVVDYLKEQGHHLYVLTRTPRISPSPNVHYVQWLTPESKPEAELPALDAVINLAGESINSGRWTKARKERIMQSRIQTTEEVIRMIRRLPKPPNVLINASAIGIYGTSLTDVFTENSPHIGNDFLAQTVYHWEKTAKQAETLGVRTVFARFGIVLGLHGGALPKIVTPYKWWIGGTIGSGAQWMSWIHLHDVVRAIEHVLHHDILGAVNFTAPFPVTMKQFGKTVARIVRRPHWLPVPSVMLRLLLGEMSMLVLEGQKVLPNKLMESGFVFSFPSLEEALCDLLTKS</sequence>
<comment type="caution">
    <text evidence="4">The sequence shown here is derived from an EMBL/GenBank/DDBJ whole genome shotgun (WGS) entry which is preliminary data.</text>
</comment>